<dbReference type="SUPFAM" id="SSF55785">
    <property type="entry name" value="PYP-like sensor domain (PAS domain)"/>
    <property type="match status" value="1"/>
</dbReference>
<dbReference type="InterPro" id="IPR001610">
    <property type="entry name" value="PAC"/>
</dbReference>
<evidence type="ECO:0000313" key="10">
    <source>
        <dbReference type="Proteomes" id="UP000051184"/>
    </source>
</evidence>
<evidence type="ECO:0000256" key="5">
    <source>
        <dbReference type="ARBA" id="ARBA00022777"/>
    </source>
</evidence>
<dbReference type="InterPro" id="IPR036097">
    <property type="entry name" value="HisK_dim/P_sf"/>
</dbReference>
<dbReference type="CDD" id="cd00082">
    <property type="entry name" value="HisKA"/>
    <property type="match status" value="1"/>
</dbReference>
<dbReference type="InterPro" id="IPR035965">
    <property type="entry name" value="PAS-like_dom_sf"/>
</dbReference>
<keyword evidence="3" id="KW-0597">Phosphoprotein</keyword>
<keyword evidence="4 9" id="KW-0808">Transferase</keyword>
<dbReference type="Proteomes" id="UP000051184">
    <property type="component" value="Unassembled WGS sequence"/>
</dbReference>
<evidence type="ECO:0000259" key="7">
    <source>
        <dbReference type="PROSITE" id="PS50109"/>
    </source>
</evidence>
<dbReference type="SUPFAM" id="SSF47384">
    <property type="entry name" value="Homodimeric domain of signal transducing histidine kinase"/>
    <property type="match status" value="1"/>
</dbReference>
<sequence>MEDSVPEAQSLADSTEAGIDLGGIIEAAHVGVFDLNLVTGHSRVSSAWKELIGLPADAEICGQTEWLDRIHPDDLSKVKIADEAMLSGASERSISTFRLRHDEGHYIWIQSNAGVAERDSSGMPLRVTGVHIDVSDQMERERAKDEFVAMISHELRTPLTSVLGALKMANSGSLGELPGPIGNMLELAQRNANRLLHLVNELLDFKSLESGTMSYEMTKIDATEAANDATASMEGYLQDGQSIKLMSDDGDTLVVEADVNRLQQILANLLSNAAKFSPADAEIEMGLSLDGDMVQFAVRDHGPGVPDELQGKMFQRFTQAKTGEKRKFKSTGLGLSICKQMTEGMGGQIGYFNNEDNGATFWVRFPAVSS</sequence>
<reference evidence="10" key="1">
    <citation type="submission" date="2015-09" db="EMBL/GenBank/DDBJ databases">
        <authorList>
            <person name="Rodrigo-Torres Lidia"/>
            <person name="Arahal R.David."/>
        </authorList>
    </citation>
    <scope>NUCLEOTIDE SEQUENCE [LARGE SCALE GENOMIC DNA]</scope>
    <source>
        <strain evidence="10">CECT 5114</strain>
    </source>
</reference>
<accession>A0A0P1IUB0</accession>
<organism evidence="9 10">
    <name type="scientific">Cognatishimia activa</name>
    <dbReference type="NCBI Taxonomy" id="1715691"/>
    <lineage>
        <taxon>Bacteria</taxon>
        <taxon>Pseudomonadati</taxon>
        <taxon>Pseudomonadota</taxon>
        <taxon>Alphaproteobacteria</taxon>
        <taxon>Rhodobacterales</taxon>
        <taxon>Paracoccaceae</taxon>
        <taxon>Cognatishimia</taxon>
    </lineage>
</organism>
<evidence type="ECO:0000256" key="4">
    <source>
        <dbReference type="ARBA" id="ARBA00022679"/>
    </source>
</evidence>
<evidence type="ECO:0000256" key="1">
    <source>
        <dbReference type="ARBA" id="ARBA00000085"/>
    </source>
</evidence>
<dbReference type="NCBIfam" id="TIGR00229">
    <property type="entry name" value="sensory_box"/>
    <property type="match status" value="1"/>
</dbReference>
<dbReference type="CDD" id="cd00130">
    <property type="entry name" value="PAS"/>
    <property type="match status" value="1"/>
</dbReference>
<dbReference type="PROSITE" id="PS50109">
    <property type="entry name" value="HIS_KIN"/>
    <property type="match status" value="1"/>
</dbReference>
<dbReference type="Gene3D" id="1.10.287.130">
    <property type="match status" value="1"/>
</dbReference>
<dbReference type="Pfam" id="PF02518">
    <property type="entry name" value="HATPase_c"/>
    <property type="match status" value="1"/>
</dbReference>
<evidence type="ECO:0000313" key="9">
    <source>
        <dbReference type="EMBL" id="CUK27143.1"/>
    </source>
</evidence>
<dbReference type="PANTHER" id="PTHR43711:SF1">
    <property type="entry name" value="HISTIDINE KINASE 1"/>
    <property type="match status" value="1"/>
</dbReference>
<evidence type="ECO:0000256" key="2">
    <source>
        <dbReference type="ARBA" id="ARBA00012438"/>
    </source>
</evidence>
<dbReference type="EMBL" id="CYUE01000021">
    <property type="protein sequence ID" value="CUK27143.1"/>
    <property type="molecule type" value="Genomic_DNA"/>
</dbReference>
<dbReference type="SUPFAM" id="SSF55874">
    <property type="entry name" value="ATPase domain of HSP90 chaperone/DNA topoisomerase II/histidine kinase"/>
    <property type="match status" value="1"/>
</dbReference>
<dbReference type="PROSITE" id="PS50113">
    <property type="entry name" value="PAC"/>
    <property type="match status" value="1"/>
</dbReference>
<dbReference type="InterPro" id="IPR004358">
    <property type="entry name" value="Sig_transdc_His_kin-like_C"/>
</dbReference>
<dbReference type="SMART" id="SM00387">
    <property type="entry name" value="HATPase_c"/>
    <property type="match status" value="1"/>
</dbReference>
<dbReference type="Pfam" id="PF08447">
    <property type="entry name" value="PAS_3"/>
    <property type="match status" value="1"/>
</dbReference>
<proteinExistence type="predicted"/>
<protein>
    <recommendedName>
        <fullName evidence="2">histidine kinase</fullName>
        <ecNumber evidence="2">2.7.13.3</ecNumber>
    </recommendedName>
</protein>
<keyword evidence="5 9" id="KW-0418">Kinase</keyword>
<name>A0A0P1IUB0_9RHOB</name>
<dbReference type="InterPro" id="IPR000014">
    <property type="entry name" value="PAS"/>
</dbReference>
<dbReference type="InterPro" id="IPR050736">
    <property type="entry name" value="Sensor_HK_Regulatory"/>
</dbReference>
<gene>
    <name evidence="9" type="primary">rcsC</name>
    <name evidence="9" type="ORF">TA5114_02965</name>
</gene>
<dbReference type="AlphaFoldDB" id="A0A0P1IUB0"/>
<dbReference type="InterPro" id="IPR003594">
    <property type="entry name" value="HATPase_dom"/>
</dbReference>
<dbReference type="SMART" id="SM00086">
    <property type="entry name" value="PAC"/>
    <property type="match status" value="1"/>
</dbReference>
<keyword evidence="10" id="KW-1185">Reference proteome</keyword>
<dbReference type="InterPro" id="IPR003661">
    <property type="entry name" value="HisK_dim/P_dom"/>
</dbReference>
<dbReference type="PRINTS" id="PR00344">
    <property type="entry name" value="BCTRLSENSOR"/>
</dbReference>
<evidence type="ECO:0000259" key="8">
    <source>
        <dbReference type="PROSITE" id="PS50113"/>
    </source>
</evidence>
<dbReference type="STRING" id="1715691.TA5113_03037"/>
<feature type="domain" description="PAC" evidence="8">
    <location>
        <begin position="93"/>
        <end position="146"/>
    </location>
</feature>
<feature type="domain" description="Histidine kinase" evidence="7">
    <location>
        <begin position="150"/>
        <end position="369"/>
    </location>
</feature>
<dbReference type="InterPro" id="IPR036890">
    <property type="entry name" value="HATPase_C_sf"/>
</dbReference>
<dbReference type="EC" id="2.7.13.3" evidence="2"/>
<dbReference type="InterPro" id="IPR005467">
    <property type="entry name" value="His_kinase_dom"/>
</dbReference>
<comment type="catalytic activity">
    <reaction evidence="1">
        <text>ATP + protein L-histidine = ADP + protein N-phospho-L-histidine.</text>
        <dbReference type="EC" id="2.7.13.3"/>
    </reaction>
</comment>
<evidence type="ECO:0000256" key="6">
    <source>
        <dbReference type="ARBA" id="ARBA00023012"/>
    </source>
</evidence>
<dbReference type="InterPro" id="IPR000700">
    <property type="entry name" value="PAS-assoc_C"/>
</dbReference>
<dbReference type="Gene3D" id="3.30.450.20">
    <property type="entry name" value="PAS domain"/>
    <property type="match status" value="1"/>
</dbReference>
<evidence type="ECO:0000256" key="3">
    <source>
        <dbReference type="ARBA" id="ARBA00022553"/>
    </source>
</evidence>
<dbReference type="RefSeq" id="WP_058316045.1">
    <property type="nucleotide sequence ID" value="NZ_CYTO01000024.1"/>
</dbReference>
<keyword evidence="6" id="KW-0902">Two-component regulatory system</keyword>
<dbReference type="SMART" id="SM00388">
    <property type="entry name" value="HisKA"/>
    <property type="match status" value="1"/>
</dbReference>
<dbReference type="InterPro" id="IPR013655">
    <property type="entry name" value="PAS_fold_3"/>
</dbReference>
<dbReference type="Gene3D" id="3.30.565.10">
    <property type="entry name" value="Histidine kinase-like ATPase, C-terminal domain"/>
    <property type="match status" value="1"/>
</dbReference>
<dbReference type="Pfam" id="PF00512">
    <property type="entry name" value="HisKA"/>
    <property type="match status" value="1"/>
</dbReference>
<dbReference type="PANTHER" id="PTHR43711">
    <property type="entry name" value="TWO-COMPONENT HISTIDINE KINASE"/>
    <property type="match status" value="1"/>
</dbReference>
<dbReference type="GO" id="GO:0000155">
    <property type="term" value="F:phosphorelay sensor kinase activity"/>
    <property type="evidence" value="ECO:0007669"/>
    <property type="project" value="InterPro"/>
</dbReference>